<dbReference type="GO" id="GO:0042121">
    <property type="term" value="P:alginic acid biosynthetic process"/>
    <property type="evidence" value="ECO:0007669"/>
    <property type="project" value="UniProtKB-KW"/>
</dbReference>
<dbReference type="InterPro" id="IPR004299">
    <property type="entry name" value="MBOAT_fam"/>
</dbReference>
<dbReference type="InterPro" id="IPR024194">
    <property type="entry name" value="Ac/AlaTfrase_AlgI/DltB"/>
</dbReference>
<feature type="transmembrane region" description="Helical" evidence="14">
    <location>
        <begin position="364"/>
        <end position="382"/>
    </location>
</feature>
<evidence type="ECO:0000256" key="11">
    <source>
        <dbReference type="ARBA" id="ARBA00023315"/>
    </source>
</evidence>
<protein>
    <recommendedName>
        <fullName evidence="4">Probable alginate O-acetylase AlgI</fullName>
    </recommendedName>
    <alternativeName>
        <fullName evidence="12">Alginate biosynthesis protein AlgI</fullName>
    </alternativeName>
</protein>
<keyword evidence="6 13" id="KW-0808">Transferase</keyword>
<dbReference type="Proteomes" id="UP000554837">
    <property type="component" value="Unassembled WGS sequence"/>
</dbReference>
<evidence type="ECO:0000256" key="10">
    <source>
        <dbReference type="ARBA" id="ARBA00023136"/>
    </source>
</evidence>
<dbReference type="Pfam" id="PF03062">
    <property type="entry name" value="MBOAT"/>
    <property type="match status" value="1"/>
</dbReference>
<evidence type="ECO:0000256" key="13">
    <source>
        <dbReference type="PIRNR" id="PIRNR016636"/>
    </source>
</evidence>
<dbReference type="AlphaFoldDB" id="A0A840S695"/>
<proteinExistence type="inferred from homology"/>
<evidence type="ECO:0000256" key="9">
    <source>
        <dbReference type="ARBA" id="ARBA00022989"/>
    </source>
</evidence>
<evidence type="ECO:0000256" key="8">
    <source>
        <dbReference type="ARBA" id="ARBA00022841"/>
    </source>
</evidence>
<evidence type="ECO:0000256" key="12">
    <source>
        <dbReference type="ARBA" id="ARBA00031030"/>
    </source>
</evidence>
<evidence type="ECO:0000313" key="15">
    <source>
        <dbReference type="EMBL" id="MBB5204000.1"/>
    </source>
</evidence>
<sequence length="486" mass="54181">MLFNSYEFLFGYLPLVLGVFMLLARLGQRQLAAAWLALGSVVFYGWWAPEYLALLLGSITANYLFGRAIATRALESRSTQPLLGLAVAANLGLLAYYKYANFFLDTVRTLSGAPLPGLDVVLPIGISFFTFTQIAFLVDCHEGKVRESNPVHYLLFVTYFPHLIAGPVLHHKEMMPQFGEKQTYRWVPEHIVIGASFFAIGLFKKVVLADGIQPWVAPVFDGGAAPDGISAWGAALAYTLQLYFDFSAYSDMAVGLSKLFNVDLPLNFNSPYKSRNISEFWRRWHMTLSRFLRDYLYIRLGGNRHGNARRQVNLMTTMLLGGLWHGAGWTFVIWGGLHGLYLVINHSWSDWRERLSLPVGLAERILAHALTLAAVVVAWVFFRAHSLDDALRVLSGMAGLQGWQPADGVAWRQWGWIAALGALALWSPNSQEIVGRWVAGAGQASRSLAQRPLLRWMLLGALLMGCVLLAVVNGSRGVSEFIYFNF</sequence>
<feature type="transmembrane region" description="Helical" evidence="14">
    <location>
        <begin position="6"/>
        <end position="24"/>
    </location>
</feature>
<evidence type="ECO:0000256" key="7">
    <source>
        <dbReference type="ARBA" id="ARBA00022692"/>
    </source>
</evidence>
<name>A0A840S695_9BURK</name>
<dbReference type="GO" id="GO:0005886">
    <property type="term" value="C:plasma membrane"/>
    <property type="evidence" value="ECO:0007669"/>
    <property type="project" value="UniProtKB-SubCell"/>
</dbReference>
<keyword evidence="8" id="KW-0016">Alginate biosynthesis</keyword>
<feature type="transmembrane region" description="Helical" evidence="14">
    <location>
        <begin position="31"/>
        <end position="47"/>
    </location>
</feature>
<feature type="transmembrane region" description="Helical" evidence="14">
    <location>
        <begin position="120"/>
        <end position="138"/>
    </location>
</feature>
<comment type="pathway">
    <text evidence="2">Glycan biosynthesis; alginate biosynthesis.</text>
</comment>
<organism evidence="15 16">
    <name type="scientific">Inhella inkyongensis</name>
    <dbReference type="NCBI Taxonomy" id="392593"/>
    <lineage>
        <taxon>Bacteria</taxon>
        <taxon>Pseudomonadati</taxon>
        <taxon>Pseudomonadota</taxon>
        <taxon>Betaproteobacteria</taxon>
        <taxon>Burkholderiales</taxon>
        <taxon>Sphaerotilaceae</taxon>
        <taxon>Inhella</taxon>
    </lineage>
</organism>
<feature type="transmembrane region" description="Helical" evidence="14">
    <location>
        <begin position="150"/>
        <end position="170"/>
    </location>
</feature>
<feature type="transmembrane region" description="Helical" evidence="14">
    <location>
        <begin position="190"/>
        <end position="208"/>
    </location>
</feature>
<comment type="subcellular location">
    <subcellularLocation>
        <location evidence="1">Cell membrane</location>
        <topology evidence="1">Multi-pass membrane protein</topology>
    </subcellularLocation>
</comment>
<evidence type="ECO:0000256" key="3">
    <source>
        <dbReference type="ARBA" id="ARBA00010323"/>
    </source>
</evidence>
<comment type="similarity">
    <text evidence="3 13">Belongs to the membrane-bound acyltransferase family.</text>
</comment>
<gene>
    <name evidence="15" type="ORF">HNQ51_001293</name>
</gene>
<keyword evidence="9 14" id="KW-1133">Transmembrane helix</keyword>
<keyword evidence="5 13" id="KW-1003">Cell membrane</keyword>
<dbReference type="PIRSF" id="PIRSF016636">
    <property type="entry name" value="AlgI_DltB"/>
    <property type="match status" value="1"/>
</dbReference>
<feature type="transmembrane region" description="Helical" evidence="14">
    <location>
        <begin position="453"/>
        <end position="472"/>
    </location>
</feature>
<keyword evidence="11 13" id="KW-0012">Acyltransferase</keyword>
<feature type="transmembrane region" description="Helical" evidence="14">
    <location>
        <begin position="82"/>
        <end position="100"/>
    </location>
</feature>
<comment type="caution">
    <text evidence="15">The sequence shown here is derived from an EMBL/GenBank/DDBJ whole genome shotgun (WGS) entry which is preliminary data.</text>
</comment>
<dbReference type="PANTHER" id="PTHR13285">
    <property type="entry name" value="ACYLTRANSFERASE"/>
    <property type="match status" value="1"/>
</dbReference>
<reference evidence="15 16" key="1">
    <citation type="submission" date="2020-08" db="EMBL/GenBank/DDBJ databases">
        <title>Genomic Encyclopedia of Type Strains, Phase IV (KMG-IV): sequencing the most valuable type-strain genomes for metagenomic binning, comparative biology and taxonomic classification.</title>
        <authorList>
            <person name="Goeker M."/>
        </authorList>
    </citation>
    <scope>NUCLEOTIDE SEQUENCE [LARGE SCALE GENOMIC DNA]</scope>
    <source>
        <strain evidence="15 16">DSM 23958</strain>
    </source>
</reference>
<evidence type="ECO:0000256" key="2">
    <source>
        <dbReference type="ARBA" id="ARBA00005182"/>
    </source>
</evidence>
<evidence type="ECO:0000256" key="14">
    <source>
        <dbReference type="SAM" id="Phobius"/>
    </source>
</evidence>
<dbReference type="PIRSF" id="PIRSF500217">
    <property type="entry name" value="AlgI"/>
    <property type="match status" value="1"/>
</dbReference>
<dbReference type="InterPro" id="IPR028362">
    <property type="entry name" value="AlgI"/>
</dbReference>
<evidence type="ECO:0000313" key="16">
    <source>
        <dbReference type="Proteomes" id="UP000554837"/>
    </source>
</evidence>
<feature type="transmembrane region" description="Helical" evidence="14">
    <location>
        <begin position="53"/>
        <end position="70"/>
    </location>
</feature>
<dbReference type="GO" id="GO:0016746">
    <property type="term" value="F:acyltransferase activity"/>
    <property type="evidence" value="ECO:0007669"/>
    <property type="project" value="UniProtKB-KW"/>
</dbReference>
<dbReference type="RefSeq" id="WP_138856994.1">
    <property type="nucleotide sequence ID" value="NZ_CP040709.1"/>
</dbReference>
<keyword evidence="10 13" id="KW-0472">Membrane</keyword>
<evidence type="ECO:0000256" key="5">
    <source>
        <dbReference type="ARBA" id="ARBA00022475"/>
    </source>
</evidence>
<dbReference type="PANTHER" id="PTHR13285:SF23">
    <property type="entry name" value="TEICHOIC ACID D-ALANYLTRANSFERASE"/>
    <property type="match status" value="1"/>
</dbReference>
<accession>A0A840S695</accession>
<evidence type="ECO:0000256" key="6">
    <source>
        <dbReference type="ARBA" id="ARBA00022679"/>
    </source>
</evidence>
<keyword evidence="7 14" id="KW-0812">Transmembrane</keyword>
<evidence type="ECO:0000256" key="1">
    <source>
        <dbReference type="ARBA" id="ARBA00004651"/>
    </source>
</evidence>
<evidence type="ECO:0000256" key="4">
    <source>
        <dbReference type="ARBA" id="ARBA00016084"/>
    </source>
</evidence>
<dbReference type="OrthoDB" id="139172at2"/>
<dbReference type="InterPro" id="IPR051085">
    <property type="entry name" value="MB_O-acyltransferase"/>
</dbReference>
<keyword evidence="16" id="KW-1185">Reference proteome</keyword>
<dbReference type="EMBL" id="JACHHO010000001">
    <property type="protein sequence ID" value="MBB5204000.1"/>
    <property type="molecule type" value="Genomic_DNA"/>
</dbReference>
<feature type="transmembrane region" description="Helical" evidence="14">
    <location>
        <begin position="319"/>
        <end position="344"/>
    </location>
</feature>